<name>A0ABN0V4T9_9ACTN</name>
<reference evidence="1 2" key="1">
    <citation type="journal article" date="2019" name="Int. J. Syst. Evol. Microbiol.">
        <title>The Global Catalogue of Microorganisms (GCM) 10K type strain sequencing project: providing services to taxonomists for standard genome sequencing and annotation.</title>
        <authorList>
            <consortium name="The Broad Institute Genomics Platform"/>
            <consortium name="The Broad Institute Genome Sequencing Center for Infectious Disease"/>
            <person name="Wu L."/>
            <person name="Ma J."/>
        </authorList>
    </citation>
    <scope>NUCLEOTIDE SEQUENCE [LARGE SCALE GENOMIC DNA]</scope>
    <source>
        <strain evidence="1 2">JCM 4505</strain>
    </source>
</reference>
<keyword evidence="2" id="KW-1185">Reference proteome</keyword>
<comment type="caution">
    <text evidence="1">The sequence shown here is derived from an EMBL/GenBank/DDBJ whole genome shotgun (WGS) entry which is preliminary data.</text>
</comment>
<evidence type="ECO:0000313" key="2">
    <source>
        <dbReference type="Proteomes" id="UP001501867"/>
    </source>
</evidence>
<sequence>MDQTVFESIRYSAGCQDCGAELDCWGVQALTNGSLRWDTESSCPACGSAVAACGGDLPAELRARMLFEHGPARLQVDPSARNAVVMRALRSGHGLSLGEVKSLLGEVLAGTHSGTMPEMELLARKMRALGVDAVATRP</sequence>
<dbReference type="Proteomes" id="UP001501867">
    <property type="component" value="Unassembled WGS sequence"/>
</dbReference>
<accession>A0ABN0V4T9</accession>
<organism evidence="1 2">
    <name type="scientific">Streptomyces polychromogenes</name>
    <dbReference type="NCBI Taxonomy" id="67342"/>
    <lineage>
        <taxon>Bacteria</taxon>
        <taxon>Bacillati</taxon>
        <taxon>Actinomycetota</taxon>
        <taxon>Actinomycetes</taxon>
        <taxon>Kitasatosporales</taxon>
        <taxon>Streptomycetaceae</taxon>
        <taxon>Streptomyces</taxon>
    </lineage>
</organism>
<protein>
    <submittedName>
        <fullName evidence="1">Uncharacterized protein</fullName>
    </submittedName>
</protein>
<gene>
    <name evidence="1" type="ORF">GCM10010302_10630</name>
</gene>
<proteinExistence type="predicted"/>
<evidence type="ECO:0000313" key="1">
    <source>
        <dbReference type="EMBL" id="GAA0274878.1"/>
    </source>
</evidence>
<dbReference type="EMBL" id="BAAABV010000009">
    <property type="protein sequence ID" value="GAA0274878.1"/>
    <property type="molecule type" value="Genomic_DNA"/>
</dbReference>